<comment type="similarity">
    <text evidence="1">Belongs to the bacterial sugar transferase family.</text>
</comment>
<keyword evidence="4" id="KW-0808">Transferase</keyword>
<dbReference type="PANTHER" id="PTHR30576:SF20">
    <property type="entry name" value="QUINOVOSAMINEPHOSPHOTRANSFERAE-RELATED"/>
    <property type="match status" value="1"/>
</dbReference>
<keyword evidence="5" id="KW-1185">Reference proteome</keyword>
<dbReference type="GO" id="GO:0016740">
    <property type="term" value="F:transferase activity"/>
    <property type="evidence" value="ECO:0007669"/>
    <property type="project" value="UniProtKB-KW"/>
</dbReference>
<evidence type="ECO:0000256" key="1">
    <source>
        <dbReference type="ARBA" id="ARBA00006464"/>
    </source>
</evidence>
<evidence type="ECO:0000259" key="3">
    <source>
        <dbReference type="Pfam" id="PF02397"/>
    </source>
</evidence>
<dbReference type="InterPro" id="IPR003362">
    <property type="entry name" value="Bact_transf"/>
</dbReference>
<evidence type="ECO:0000256" key="2">
    <source>
        <dbReference type="ARBA" id="ARBA00023169"/>
    </source>
</evidence>
<feature type="domain" description="Bacterial sugar transferase" evidence="3">
    <location>
        <begin position="3"/>
        <end position="195"/>
    </location>
</feature>
<dbReference type="PANTHER" id="PTHR30576">
    <property type="entry name" value="COLANIC BIOSYNTHESIS UDP-GLUCOSE LIPID CARRIER TRANSFERASE"/>
    <property type="match status" value="1"/>
</dbReference>
<evidence type="ECO:0000313" key="4">
    <source>
        <dbReference type="EMBL" id="QSB45035.1"/>
    </source>
</evidence>
<dbReference type="EMBL" id="CP061510">
    <property type="protein sequence ID" value="QSB45035.1"/>
    <property type="molecule type" value="Genomic_DNA"/>
</dbReference>
<protein>
    <submittedName>
        <fullName evidence="4">Sugar transferase</fullName>
    </submittedName>
</protein>
<sequence>MGKRLLDLFCSAIGLILLSPLMAAVLVAVWLQDFKSPFYIADRAGVGGRPFRMVKVRSMIVRADQSGVESTSASDPRITRVGHFVRRWKIDELSQLWNVLLGDMSLVGPRPNTLREVEQYRSAERDLLLVQPGITDISSIVFSDEGDILRTSSDPDKAYSELIWPWKSRLGLFYIQNMSVRLDLQLICLTGLAIFNREAALSRLVRLLRQLGCDSQLCAIASRKIPLQDVMQPVEQQ</sequence>
<reference evidence="4 5" key="1">
    <citation type="submission" date="2020-09" db="EMBL/GenBank/DDBJ databases">
        <title>Complete genome sequence of altererythrobacter flavus SS-21NJ, isolated from Dongying oil sludge in Shandong province.</title>
        <authorList>
            <person name="Sun S."/>
            <person name="Zhang Z."/>
        </authorList>
    </citation>
    <scope>NUCLEOTIDE SEQUENCE [LARGE SCALE GENOMIC DNA]</scope>
    <source>
        <strain evidence="4 5">SS-21NJ</strain>
    </source>
</reference>
<organism evidence="4 5">
    <name type="scientific">Tsuneonella flava</name>
    <dbReference type="NCBI Taxonomy" id="2055955"/>
    <lineage>
        <taxon>Bacteria</taxon>
        <taxon>Pseudomonadati</taxon>
        <taxon>Pseudomonadota</taxon>
        <taxon>Alphaproteobacteria</taxon>
        <taxon>Sphingomonadales</taxon>
        <taxon>Erythrobacteraceae</taxon>
        <taxon>Tsuneonella</taxon>
    </lineage>
</organism>
<accession>A0ABX7K9W7</accession>
<dbReference type="Pfam" id="PF02397">
    <property type="entry name" value="Bac_transf"/>
    <property type="match status" value="1"/>
</dbReference>
<dbReference type="Proteomes" id="UP000663637">
    <property type="component" value="Chromosome"/>
</dbReference>
<gene>
    <name evidence="4" type="ORF">IDJ81_02395</name>
</gene>
<name>A0ABX7K9W7_9SPHN</name>
<keyword evidence="2" id="KW-0270">Exopolysaccharide synthesis</keyword>
<proteinExistence type="inferred from homology"/>
<evidence type="ECO:0000313" key="5">
    <source>
        <dbReference type="Proteomes" id="UP000663637"/>
    </source>
</evidence>